<name>A0A1Q2HVQ1_9CORY</name>
<evidence type="ECO:0000313" key="3">
    <source>
        <dbReference type="Proteomes" id="UP000217209"/>
    </source>
</evidence>
<reference evidence="2 3" key="1">
    <citation type="submission" date="2016-12" db="EMBL/GenBank/DDBJ databases">
        <authorList>
            <person name="Song W.-J."/>
            <person name="Kurnit D.M."/>
        </authorList>
    </citation>
    <scope>NUCLEOTIDE SEQUENCE [LARGE SCALE GENOMIC DNA]</scope>
    <source>
        <strain evidence="2 3">DSM 30827</strain>
    </source>
</reference>
<dbReference type="KEGG" id="cgv:CGLAU_04810"/>
<feature type="compositionally biased region" description="Acidic residues" evidence="1">
    <location>
        <begin position="444"/>
        <end position="458"/>
    </location>
</feature>
<feature type="compositionally biased region" description="Basic and acidic residues" evidence="1">
    <location>
        <begin position="331"/>
        <end position="343"/>
    </location>
</feature>
<protein>
    <submittedName>
        <fullName evidence="2">Uncharacterized protein</fullName>
    </submittedName>
</protein>
<dbReference type="OrthoDB" id="4396299at2"/>
<feature type="compositionally biased region" description="Basic and acidic residues" evidence="1">
    <location>
        <begin position="472"/>
        <end position="482"/>
    </location>
</feature>
<feature type="compositionally biased region" description="Acidic residues" evidence="1">
    <location>
        <begin position="346"/>
        <end position="367"/>
    </location>
</feature>
<sequence length="482" mass="53092">MGPRIYPLAPATWGEGVELPVDNVVQAPLFNDFAGMAGMAHEEVLLQPNPLSGSWRVRLLGASIDDQETAQGRVIGEIDPYYRERFTDMRRVDASLLMPKTSATVAWDEAAGQFAVRVLLPPPLLAVPRNDAPDDTLTLPSGEMLVVDTSMGEYTREEITARSPGQWLVALHHIGSLVAITLGPKLLGAIRGDEATQLISYMQATHTDSQVPQLYARAVLLQGMAALDVAEPSEDNPAYPVQQLKVPDVRLAKPWSLIEFPDDTWGVSVERDHVADPGDYLHPKHTARYVSLAGIERPDSVAPTTEEFERVQVAKPQPQPQPVSQPVPEPQHPEPVERTHSAPEDAAPEDTAPEDAAPEDVVPEEAVQEPAPESPSQTEAVPEPEPDDEPEIGFTPETELVPEPEFVPQVDFSQEFSVESLLASASVPKLAPEPELEPDHEPENQDDEEFFIDLDDPNLSEVEKVRLRRKQREREGGGRHRR</sequence>
<proteinExistence type="predicted"/>
<feature type="compositionally biased region" description="Pro residues" evidence="1">
    <location>
        <begin position="317"/>
        <end position="330"/>
    </location>
</feature>
<keyword evidence="3" id="KW-1185">Reference proteome</keyword>
<dbReference type="RefSeq" id="WP_095659699.1">
    <property type="nucleotide sequence ID" value="NZ_CP019688.1"/>
</dbReference>
<feature type="region of interest" description="Disordered" evidence="1">
    <location>
        <begin position="427"/>
        <end position="482"/>
    </location>
</feature>
<feature type="region of interest" description="Disordered" evidence="1">
    <location>
        <begin position="298"/>
        <end position="412"/>
    </location>
</feature>
<accession>A0A1Q2HVQ1</accession>
<dbReference type="AlphaFoldDB" id="A0A1Q2HVQ1"/>
<feature type="compositionally biased region" description="Acidic residues" evidence="1">
    <location>
        <begin position="382"/>
        <end position="391"/>
    </location>
</feature>
<organism evidence="2 3">
    <name type="scientific">Corynebacterium glaucum</name>
    <dbReference type="NCBI Taxonomy" id="187491"/>
    <lineage>
        <taxon>Bacteria</taxon>
        <taxon>Bacillati</taxon>
        <taxon>Actinomycetota</taxon>
        <taxon>Actinomycetes</taxon>
        <taxon>Mycobacteriales</taxon>
        <taxon>Corynebacteriaceae</taxon>
        <taxon>Corynebacterium</taxon>
    </lineage>
</organism>
<dbReference type="EMBL" id="CP019688">
    <property type="protein sequence ID" value="AQQ14936.1"/>
    <property type="molecule type" value="Genomic_DNA"/>
</dbReference>
<dbReference type="Proteomes" id="UP000217209">
    <property type="component" value="Chromosome"/>
</dbReference>
<evidence type="ECO:0000313" key="2">
    <source>
        <dbReference type="EMBL" id="AQQ14936.1"/>
    </source>
</evidence>
<evidence type="ECO:0000256" key="1">
    <source>
        <dbReference type="SAM" id="MobiDB-lite"/>
    </source>
</evidence>
<gene>
    <name evidence="2" type="ORF">CGLAU_04810</name>
</gene>